<dbReference type="InterPro" id="IPR011010">
    <property type="entry name" value="DNA_brk_join_enz"/>
</dbReference>
<name>A0A6I6JUT7_9BACT</name>
<dbReference type="AlphaFoldDB" id="A0A6I6JUT7"/>
<sequence>MAIKRQKGKKETLYHVYYRHPYLDKTVYEPFGHDEDAAKKRNAEVKYLLKYDRESFLPERQVDDTEKTGPTVDDILLMYLQDVAARKKGQDLAKENMETTLSHLKFVRPIIGHIPVSELTKAHLREVVAELRKPHVIDMTYTPNGKTKKVKRKVKGNSQTTINRKVSIVQSALNWAEEQELIEENPVFRFSGAKRGPNNKPAPPTVEEANLIVAAASDHVRRAVVLGVGTGARMGRSELLKATWADVSFERNCIRISSAEKNKNITYRDIQLKPNVMDALRYWRKKDADIGHVGHIIHWNEKPIKSLKTAWWRTLERAGITRRIRPYDCRHHFVTEALRKGCDLKAISTIAGHADPTMILKHYQEVVEETKAAVINSTSELELPDLDTGPQYLAKAK</sequence>
<evidence type="ECO:0000259" key="4">
    <source>
        <dbReference type="PROSITE" id="PS51898"/>
    </source>
</evidence>
<dbReference type="SUPFAM" id="SSF56349">
    <property type="entry name" value="DNA breaking-rejoining enzymes"/>
    <property type="match status" value="1"/>
</dbReference>
<evidence type="ECO:0000256" key="1">
    <source>
        <dbReference type="ARBA" id="ARBA00008857"/>
    </source>
</evidence>
<dbReference type="Proteomes" id="UP000428328">
    <property type="component" value="Chromosome"/>
</dbReference>
<comment type="similarity">
    <text evidence="1">Belongs to the 'phage' integrase family.</text>
</comment>
<dbReference type="Gene3D" id="1.10.150.130">
    <property type="match status" value="1"/>
</dbReference>
<dbReference type="PROSITE" id="PS51898">
    <property type="entry name" value="TYR_RECOMBINASE"/>
    <property type="match status" value="1"/>
</dbReference>
<evidence type="ECO:0000313" key="6">
    <source>
        <dbReference type="Proteomes" id="UP000428328"/>
    </source>
</evidence>
<dbReference type="InterPro" id="IPR010998">
    <property type="entry name" value="Integrase_recombinase_N"/>
</dbReference>
<evidence type="ECO:0000256" key="3">
    <source>
        <dbReference type="ARBA" id="ARBA00023172"/>
    </source>
</evidence>
<dbReference type="GO" id="GO:0003677">
    <property type="term" value="F:DNA binding"/>
    <property type="evidence" value="ECO:0007669"/>
    <property type="project" value="UniProtKB-KW"/>
</dbReference>
<dbReference type="PANTHER" id="PTHR30349">
    <property type="entry name" value="PHAGE INTEGRASE-RELATED"/>
    <property type="match status" value="1"/>
</dbReference>
<proteinExistence type="inferred from homology"/>
<feature type="domain" description="Tyr recombinase" evidence="4">
    <location>
        <begin position="199"/>
        <end position="376"/>
    </location>
</feature>
<dbReference type="InterPro" id="IPR050090">
    <property type="entry name" value="Tyrosine_recombinase_XerCD"/>
</dbReference>
<keyword evidence="3" id="KW-0233">DNA recombination</keyword>
<dbReference type="PANTHER" id="PTHR30349:SF64">
    <property type="entry name" value="PROPHAGE INTEGRASE INTD-RELATED"/>
    <property type="match status" value="1"/>
</dbReference>
<accession>A0A6I6JUT7</accession>
<dbReference type="Gene3D" id="1.10.443.10">
    <property type="entry name" value="Intergrase catalytic core"/>
    <property type="match status" value="1"/>
</dbReference>
<gene>
    <name evidence="5" type="ORF">GM415_15565</name>
</gene>
<keyword evidence="2" id="KW-0238">DNA-binding</keyword>
<dbReference type="CDD" id="cd01189">
    <property type="entry name" value="INT_ICEBs1_C_like"/>
    <property type="match status" value="1"/>
</dbReference>
<keyword evidence="6" id="KW-1185">Reference proteome</keyword>
<protein>
    <submittedName>
        <fullName evidence="5">Tyrosine-type recombinase/integrase</fullName>
    </submittedName>
</protein>
<dbReference type="GO" id="GO:0015074">
    <property type="term" value="P:DNA integration"/>
    <property type="evidence" value="ECO:0007669"/>
    <property type="project" value="InterPro"/>
</dbReference>
<dbReference type="GO" id="GO:0006310">
    <property type="term" value="P:DNA recombination"/>
    <property type="evidence" value="ECO:0007669"/>
    <property type="project" value="UniProtKB-KW"/>
</dbReference>
<organism evidence="5 6">
    <name type="scientific">Pseudodesulfovibrio cashew</name>
    <dbReference type="NCBI Taxonomy" id="2678688"/>
    <lineage>
        <taxon>Bacteria</taxon>
        <taxon>Pseudomonadati</taxon>
        <taxon>Thermodesulfobacteriota</taxon>
        <taxon>Desulfovibrionia</taxon>
        <taxon>Desulfovibrionales</taxon>
        <taxon>Desulfovibrionaceae</taxon>
    </lineage>
</organism>
<evidence type="ECO:0000313" key="5">
    <source>
        <dbReference type="EMBL" id="QGY41474.1"/>
    </source>
</evidence>
<reference evidence="5 6" key="1">
    <citation type="submission" date="2019-11" db="EMBL/GenBank/DDBJ databases">
        <authorList>
            <person name="Zheng R.K."/>
            <person name="Sun C.M."/>
        </authorList>
    </citation>
    <scope>NUCLEOTIDE SEQUENCE [LARGE SCALE GENOMIC DNA]</scope>
    <source>
        <strain evidence="5 6">SRB007</strain>
    </source>
</reference>
<evidence type="ECO:0000256" key="2">
    <source>
        <dbReference type="ARBA" id="ARBA00023125"/>
    </source>
</evidence>
<dbReference type="KEGG" id="psel:GM415_15565"/>
<dbReference type="RefSeq" id="WP_158949787.1">
    <property type="nucleotide sequence ID" value="NZ_CP046400.1"/>
</dbReference>
<dbReference type="Pfam" id="PF00589">
    <property type="entry name" value="Phage_integrase"/>
    <property type="match status" value="1"/>
</dbReference>
<dbReference type="InterPro" id="IPR002104">
    <property type="entry name" value="Integrase_catalytic"/>
</dbReference>
<dbReference type="EMBL" id="CP046400">
    <property type="protein sequence ID" value="QGY41474.1"/>
    <property type="molecule type" value="Genomic_DNA"/>
</dbReference>
<dbReference type="InterPro" id="IPR013762">
    <property type="entry name" value="Integrase-like_cat_sf"/>
</dbReference>